<feature type="transmembrane region" description="Helical" evidence="17">
    <location>
        <begin position="194"/>
        <end position="214"/>
    </location>
</feature>
<comment type="miscellaneous">
    <text evidence="17">Bacitracin is thought to be involved in the inhibition of peptidoglycan synthesis by sequestering undecaprenyl diphosphate, thereby reducing the pool of lipid carrier available.</text>
</comment>
<dbReference type="AlphaFoldDB" id="A0A9D1JHC5"/>
<dbReference type="InterPro" id="IPR003824">
    <property type="entry name" value="UppP"/>
</dbReference>
<evidence type="ECO:0000256" key="11">
    <source>
        <dbReference type="ARBA" id="ARBA00023136"/>
    </source>
</evidence>
<dbReference type="EMBL" id="DVIR01000029">
    <property type="protein sequence ID" value="HIS24297.1"/>
    <property type="molecule type" value="Genomic_DNA"/>
</dbReference>
<keyword evidence="5 17" id="KW-1003">Cell membrane</keyword>
<evidence type="ECO:0000256" key="10">
    <source>
        <dbReference type="ARBA" id="ARBA00022989"/>
    </source>
</evidence>
<keyword evidence="8 17" id="KW-0133">Cell shape</keyword>
<feature type="transmembrane region" description="Helical" evidence="17">
    <location>
        <begin position="94"/>
        <end position="111"/>
    </location>
</feature>
<evidence type="ECO:0000256" key="15">
    <source>
        <dbReference type="ARBA" id="ARBA00032932"/>
    </source>
</evidence>
<evidence type="ECO:0000256" key="6">
    <source>
        <dbReference type="ARBA" id="ARBA00022692"/>
    </source>
</evidence>
<evidence type="ECO:0000256" key="13">
    <source>
        <dbReference type="ARBA" id="ARBA00023316"/>
    </source>
</evidence>
<keyword evidence="11 17" id="KW-0472">Membrane</keyword>
<proteinExistence type="inferred from homology"/>
<feature type="transmembrane region" description="Helical" evidence="17">
    <location>
        <begin position="226"/>
        <end position="248"/>
    </location>
</feature>
<gene>
    <name evidence="17" type="primary">uppP</name>
    <name evidence="18" type="ORF">IAD01_02715</name>
</gene>
<reference evidence="18" key="1">
    <citation type="submission" date="2020-10" db="EMBL/GenBank/DDBJ databases">
        <authorList>
            <person name="Gilroy R."/>
        </authorList>
    </citation>
    <scope>NUCLEOTIDE SEQUENCE</scope>
    <source>
        <strain evidence="18">CHK157-1446</strain>
    </source>
</reference>
<dbReference type="GO" id="GO:0046677">
    <property type="term" value="P:response to antibiotic"/>
    <property type="evidence" value="ECO:0007669"/>
    <property type="project" value="UniProtKB-UniRule"/>
</dbReference>
<evidence type="ECO:0000313" key="18">
    <source>
        <dbReference type="EMBL" id="HIS24297.1"/>
    </source>
</evidence>
<dbReference type="GO" id="GO:0005886">
    <property type="term" value="C:plasma membrane"/>
    <property type="evidence" value="ECO:0007669"/>
    <property type="project" value="UniProtKB-SubCell"/>
</dbReference>
<organism evidence="18 19">
    <name type="scientific">Candidatus Faeciplasma gallinarum</name>
    <dbReference type="NCBI Taxonomy" id="2840799"/>
    <lineage>
        <taxon>Bacteria</taxon>
        <taxon>Bacillati</taxon>
        <taxon>Bacillota</taxon>
        <taxon>Clostridia</taxon>
        <taxon>Eubacteriales</taxon>
        <taxon>Oscillospiraceae</taxon>
        <taxon>Oscillospiraceae incertae sedis</taxon>
        <taxon>Candidatus Faeciplasma</taxon>
    </lineage>
</organism>
<dbReference type="PANTHER" id="PTHR30622:SF4">
    <property type="entry name" value="UNDECAPRENYL-DIPHOSPHATASE"/>
    <property type="match status" value="1"/>
</dbReference>
<comment type="function">
    <text evidence="17">Catalyzes the dephosphorylation of undecaprenyl diphosphate (UPP). Confers resistance to bacitracin.</text>
</comment>
<evidence type="ECO:0000256" key="1">
    <source>
        <dbReference type="ARBA" id="ARBA00004651"/>
    </source>
</evidence>
<keyword evidence="9 17" id="KW-0573">Peptidoglycan synthesis</keyword>
<dbReference type="EC" id="3.6.1.27" evidence="3 17"/>
<dbReference type="GO" id="GO:0008360">
    <property type="term" value="P:regulation of cell shape"/>
    <property type="evidence" value="ECO:0007669"/>
    <property type="project" value="UniProtKB-KW"/>
</dbReference>
<keyword evidence="10 17" id="KW-1133">Transmembrane helix</keyword>
<feature type="transmembrane region" description="Helical" evidence="17">
    <location>
        <begin position="123"/>
        <end position="141"/>
    </location>
</feature>
<evidence type="ECO:0000256" key="14">
    <source>
        <dbReference type="ARBA" id="ARBA00032707"/>
    </source>
</evidence>
<feature type="transmembrane region" description="Helical" evidence="17">
    <location>
        <begin position="40"/>
        <end position="61"/>
    </location>
</feature>
<keyword evidence="13 17" id="KW-0961">Cell wall biogenesis/degradation</keyword>
<evidence type="ECO:0000256" key="12">
    <source>
        <dbReference type="ARBA" id="ARBA00023251"/>
    </source>
</evidence>
<comment type="similarity">
    <text evidence="2 17">Belongs to the UppP family.</text>
</comment>
<protein>
    <recommendedName>
        <fullName evidence="4 17">Undecaprenyl-diphosphatase</fullName>
        <ecNumber evidence="3 17">3.6.1.27</ecNumber>
    </recommendedName>
    <alternativeName>
        <fullName evidence="15 17">Bacitracin resistance protein</fullName>
    </alternativeName>
    <alternativeName>
        <fullName evidence="14 17">Undecaprenyl pyrophosphate phosphatase</fullName>
    </alternativeName>
</protein>
<evidence type="ECO:0000256" key="7">
    <source>
        <dbReference type="ARBA" id="ARBA00022801"/>
    </source>
</evidence>
<keyword evidence="12 17" id="KW-0046">Antibiotic resistance</keyword>
<dbReference type="HAMAP" id="MF_01006">
    <property type="entry name" value="Undec_diphosphatase"/>
    <property type="match status" value="1"/>
</dbReference>
<dbReference type="GO" id="GO:0071555">
    <property type="term" value="P:cell wall organization"/>
    <property type="evidence" value="ECO:0007669"/>
    <property type="project" value="UniProtKB-KW"/>
</dbReference>
<evidence type="ECO:0000256" key="4">
    <source>
        <dbReference type="ARBA" id="ARBA00021581"/>
    </source>
</evidence>
<comment type="caution">
    <text evidence="18">The sequence shown here is derived from an EMBL/GenBank/DDBJ whole genome shotgun (WGS) entry which is preliminary data.</text>
</comment>
<comment type="subcellular location">
    <subcellularLocation>
        <location evidence="1 17">Cell membrane</location>
        <topology evidence="1 17">Multi-pass membrane protein</topology>
    </subcellularLocation>
</comment>
<reference evidence="18" key="2">
    <citation type="journal article" date="2021" name="PeerJ">
        <title>Extensive microbial diversity within the chicken gut microbiome revealed by metagenomics and culture.</title>
        <authorList>
            <person name="Gilroy R."/>
            <person name="Ravi A."/>
            <person name="Getino M."/>
            <person name="Pursley I."/>
            <person name="Horton D.L."/>
            <person name="Alikhan N.F."/>
            <person name="Baker D."/>
            <person name="Gharbi K."/>
            <person name="Hall N."/>
            <person name="Watson M."/>
            <person name="Adriaenssens E.M."/>
            <person name="Foster-Nyarko E."/>
            <person name="Jarju S."/>
            <person name="Secka A."/>
            <person name="Antonio M."/>
            <person name="Oren A."/>
            <person name="Chaudhuri R.R."/>
            <person name="La Ragione R."/>
            <person name="Hildebrand F."/>
            <person name="Pallen M.J."/>
        </authorList>
    </citation>
    <scope>NUCLEOTIDE SEQUENCE</scope>
    <source>
        <strain evidence="18">CHK157-1446</strain>
    </source>
</reference>
<sequence>MTMLSAIFQAIIQGITEFLPISSSGHLSLYQHFTGNNGEGALMFSAILHLGTLVAVFLIFYKQIYELIKEFFRMVKDIFTGKFSIRDASGQRRILFMYIISTAMLIPFVLFKGMFEGLAEDSSILAEGICFLYTAAILFMADRSEKGYKQAIDIKYRDAVTIGFFQGVALLPGVSRSGSTISAGIFSGLTREAAVSYSFILGIPAILGAGVLEIKDGIAAQQTDVGIWQCIVGFLVAAIVGILSIKLVQMLVKSNKFKIFWIYTGILGVLTVTVAIIEAVIGHPLVLG</sequence>
<evidence type="ECO:0000256" key="5">
    <source>
        <dbReference type="ARBA" id="ARBA00022475"/>
    </source>
</evidence>
<evidence type="ECO:0000256" key="16">
    <source>
        <dbReference type="ARBA" id="ARBA00047594"/>
    </source>
</evidence>
<comment type="catalytic activity">
    <reaction evidence="16 17">
        <text>di-trans,octa-cis-undecaprenyl diphosphate + H2O = di-trans,octa-cis-undecaprenyl phosphate + phosphate + H(+)</text>
        <dbReference type="Rhea" id="RHEA:28094"/>
        <dbReference type="ChEBI" id="CHEBI:15377"/>
        <dbReference type="ChEBI" id="CHEBI:15378"/>
        <dbReference type="ChEBI" id="CHEBI:43474"/>
        <dbReference type="ChEBI" id="CHEBI:58405"/>
        <dbReference type="ChEBI" id="CHEBI:60392"/>
        <dbReference type="EC" id="3.6.1.27"/>
    </reaction>
</comment>
<feature type="transmembrane region" description="Helical" evidence="17">
    <location>
        <begin position="260"/>
        <end position="281"/>
    </location>
</feature>
<evidence type="ECO:0000256" key="8">
    <source>
        <dbReference type="ARBA" id="ARBA00022960"/>
    </source>
</evidence>
<dbReference type="GO" id="GO:0050380">
    <property type="term" value="F:undecaprenyl-diphosphatase activity"/>
    <property type="evidence" value="ECO:0007669"/>
    <property type="project" value="UniProtKB-UniRule"/>
</dbReference>
<dbReference type="PANTHER" id="PTHR30622">
    <property type="entry name" value="UNDECAPRENYL-DIPHOSPHATASE"/>
    <property type="match status" value="1"/>
</dbReference>
<dbReference type="Proteomes" id="UP000823982">
    <property type="component" value="Unassembled WGS sequence"/>
</dbReference>
<evidence type="ECO:0000256" key="2">
    <source>
        <dbReference type="ARBA" id="ARBA00010621"/>
    </source>
</evidence>
<evidence type="ECO:0000256" key="3">
    <source>
        <dbReference type="ARBA" id="ARBA00012374"/>
    </source>
</evidence>
<evidence type="ECO:0000256" key="9">
    <source>
        <dbReference type="ARBA" id="ARBA00022984"/>
    </source>
</evidence>
<keyword evidence="6 17" id="KW-0812">Transmembrane</keyword>
<keyword evidence="7 17" id="KW-0378">Hydrolase</keyword>
<accession>A0A9D1JHC5</accession>
<dbReference type="Pfam" id="PF02673">
    <property type="entry name" value="BacA"/>
    <property type="match status" value="1"/>
</dbReference>
<name>A0A9D1JHC5_9FIRM</name>
<evidence type="ECO:0000256" key="17">
    <source>
        <dbReference type="HAMAP-Rule" id="MF_01006"/>
    </source>
</evidence>
<evidence type="ECO:0000313" key="19">
    <source>
        <dbReference type="Proteomes" id="UP000823982"/>
    </source>
</evidence>
<dbReference type="GO" id="GO:0009252">
    <property type="term" value="P:peptidoglycan biosynthetic process"/>
    <property type="evidence" value="ECO:0007669"/>
    <property type="project" value="UniProtKB-KW"/>
</dbReference>